<evidence type="ECO:0000256" key="4">
    <source>
        <dbReference type="ARBA" id="ARBA00022475"/>
    </source>
</evidence>
<feature type="domain" description="TonB C-terminal" evidence="11">
    <location>
        <begin position="154"/>
        <end position="244"/>
    </location>
</feature>
<evidence type="ECO:0000256" key="5">
    <source>
        <dbReference type="ARBA" id="ARBA00022519"/>
    </source>
</evidence>
<protein>
    <submittedName>
        <fullName evidence="12">Energy transducer TonB</fullName>
    </submittedName>
</protein>
<evidence type="ECO:0000313" key="13">
    <source>
        <dbReference type="Proteomes" id="UP001597467"/>
    </source>
</evidence>
<dbReference type="Pfam" id="PF03544">
    <property type="entry name" value="TonB_C"/>
    <property type="match status" value="1"/>
</dbReference>
<comment type="similarity">
    <text evidence="2">Belongs to the TonB family.</text>
</comment>
<keyword evidence="4" id="KW-1003">Cell membrane</keyword>
<evidence type="ECO:0000256" key="3">
    <source>
        <dbReference type="ARBA" id="ARBA00022448"/>
    </source>
</evidence>
<keyword evidence="13" id="KW-1185">Reference proteome</keyword>
<dbReference type="PANTHER" id="PTHR33446">
    <property type="entry name" value="PROTEIN TONB-RELATED"/>
    <property type="match status" value="1"/>
</dbReference>
<comment type="subcellular location">
    <subcellularLocation>
        <location evidence="1">Cell inner membrane</location>
        <topology evidence="1">Single-pass membrane protein</topology>
        <orientation evidence="1">Periplasmic side</orientation>
    </subcellularLocation>
</comment>
<gene>
    <name evidence="12" type="ORF">ACFSSB_06100</name>
</gene>
<keyword evidence="7" id="KW-0653">Protein transport</keyword>
<dbReference type="PROSITE" id="PS52015">
    <property type="entry name" value="TONB_CTD"/>
    <property type="match status" value="1"/>
</dbReference>
<dbReference type="Proteomes" id="UP001597467">
    <property type="component" value="Unassembled WGS sequence"/>
</dbReference>
<evidence type="ECO:0000256" key="9">
    <source>
        <dbReference type="ARBA" id="ARBA00023136"/>
    </source>
</evidence>
<dbReference type="SUPFAM" id="SSF74653">
    <property type="entry name" value="TolA/TonB C-terminal domain"/>
    <property type="match status" value="1"/>
</dbReference>
<evidence type="ECO:0000259" key="11">
    <source>
        <dbReference type="PROSITE" id="PS52015"/>
    </source>
</evidence>
<evidence type="ECO:0000313" key="12">
    <source>
        <dbReference type="EMBL" id="MFD2541888.1"/>
    </source>
</evidence>
<keyword evidence="3" id="KW-0813">Transport</keyword>
<name>A0ABW5K0E7_9FLAO</name>
<keyword evidence="5" id="KW-0997">Cell inner membrane</keyword>
<evidence type="ECO:0000256" key="7">
    <source>
        <dbReference type="ARBA" id="ARBA00022927"/>
    </source>
</evidence>
<dbReference type="PANTHER" id="PTHR33446:SF2">
    <property type="entry name" value="PROTEIN TONB"/>
    <property type="match status" value="1"/>
</dbReference>
<accession>A0ABW5K0E7</accession>
<sequence length="244" mass="27796">MKPKKNPKIEVGRNSSIYFLIGINLMLFLTWQGFEQKTYEKEAIKKEYIEIAQEIEEDIPITNLNTPPPPPPPVELATPEIITVVEDREDVEETVIESSETSQEEYIEEREVVEVKDVVVIEEVEEEIEVPFAVVENVPIFPGCTGTNAELKKCFNDKVLAHVKKTFRYPEAAQELGVQGRVYVMFVVDTKGNISNIRTRGPDNYLEKEASRIIDALPKMTPGMQRNKPVNVPYSIPITFKLDN</sequence>
<evidence type="ECO:0000256" key="1">
    <source>
        <dbReference type="ARBA" id="ARBA00004383"/>
    </source>
</evidence>
<dbReference type="InterPro" id="IPR051045">
    <property type="entry name" value="TonB-dependent_transducer"/>
</dbReference>
<comment type="caution">
    <text evidence="12">The sequence shown here is derived from an EMBL/GenBank/DDBJ whole genome shotgun (WGS) entry which is preliminary data.</text>
</comment>
<dbReference type="InterPro" id="IPR006260">
    <property type="entry name" value="TonB/TolA_C"/>
</dbReference>
<dbReference type="RefSeq" id="WP_379902079.1">
    <property type="nucleotide sequence ID" value="NZ_JBHULM010000007.1"/>
</dbReference>
<dbReference type="InterPro" id="IPR037682">
    <property type="entry name" value="TonB_C"/>
</dbReference>
<feature type="transmembrane region" description="Helical" evidence="10">
    <location>
        <begin position="16"/>
        <end position="34"/>
    </location>
</feature>
<evidence type="ECO:0000256" key="10">
    <source>
        <dbReference type="SAM" id="Phobius"/>
    </source>
</evidence>
<evidence type="ECO:0000256" key="2">
    <source>
        <dbReference type="ARBA" id="ARBA00006555"/>
    </source>
</evidence>
<evidence type="ECO:0000256" key="8">
    <source>
        <dbReference type="ARBA" id="ARBA00022989"/>
    </source>
</evidence>
<keyword evidence="8 10" id="KW-1133">Transmembrane helix</keyword>
<reference evidence="13" key="1">
    <citation type="journal article" date="2019" name="Int. J. Syst. Evol. Microbiol.">
        <title>The Global Catalogue of Microorganisms (GCM) 10K type strain sequencing project: providing services to taxonomists for standard genome sequencing and annotation.</title>
        <authorList>
            <consortium name="The Broad Institute Genomics Platform"/>
            <consortium name="The Broad Institute Genome Sequencing Center for Infectious Disease"/>
            <person name="Wu L."/>
            <person name="Ma J."/>
        </authorList>
    </citation>
    <scope>NUCLEOTIDE SEQUENCE [LARGE SCALE GENOMIC DNA]</scope>
    <source>
        <strain evidence="13">KCTC 42808</strain>
    </source>
</reference>
<dbReference type="EMBL" id="JBHULM010000007">
    <property type="protein sequence ID" value="MFD2541888.1"/>
    <property type="molecule type" value="Genomic_DNA"/>
</dbReference>
<dbReference type="InterPro" id="IPR003538">
    <property type="entry name" value="TonB"/>
</dbReference>
<evidence type="ECO:0000256" key="6">
    <source>
        <dbReference type="ARBA" id="ARBA00022692"/>
    </source>
</evidence>
<dbReference type="Gene3D" id="3.30.1150.10">
    <property type="match status" value="1"/>
</dbReference>
<dbReference type="NCBIfam" id="TIGR01352">
    <property type="entry name" value="tonB_Cterm"/>
    <property type="match status" value="1"/>
</dbReference>
<keyword evidence="9 10" id="KW-0472">Membrane</keyword>
<dbReference type="PRINTS" id="PR01374">
    <property type="entry name" value="TONBPROTEIN"/>
</dbReference>
<keyword evidence="6 10" id="KW-0812">Transmembrane</keyword>
<proteinExistence type="inferred from homology"/>
<organism evidence="12 13">
    <name type="scientific">Lacinutrix gracilariae</name>
    <dbReference type="NCBI Taxonomy" id="1747198"/>
    <lineage>
        <taxon>Bacteria</taxon>
        <taxon>Pseudomonadati</taxon>
        <taxon>Bacteroidota</taxon>
        <taxon>Flavobacteriia</taxon>
        <taxon>Flavobacteriales</taxon>
        <taxon>Flavobacteriaceae</taxon>
        <taxon>Lacinutrix</taxon>
    </lineage>
</organism>